<gene>
    <name evidence="4" type="ORF">IAG44_06480</name>
</gene>
<feature type="transmembrane region" description="Helical" evidence="2">
    <location>
        <begin position="185"/>
        <end position="206"/>
    </location>
</feature>
<feature type="transmembrane region" description="Helical" evidence="2">
    <location>
        <begin position="218"/>
        <end position="238"/>
    </location>
</feature>
<reference evidence="4 5" key="1">
    <citation type="submission" date="2020-08" db="EMBL/GenBank/DDBJ databases">
        <title>A novel species.</title>
        <authorList>
            <person name="Gao J."/>
        </authorList>
    </citation>
    <scope>NUCLEOTIDE SEQUENCE [LARGE SCALE GENOMIC DNA]</scope>
    <source>
        <strain evidence="4 5">CRXT-G-22</strain>
    </source>
</reference>
<feature type="signal peptide" evidence="3">
    <location>
        <begin position="1"/>
        <end position="19"/>
    </location>
</feature>
<evidence type="ECO:0000256" key="1">
    <source>
        <dbReference type="SAM" id="MobiDB-lite"/>
    </source>
</evidence>
<feature type="region of interest" description="Disordered" evidence="1">
    <location>
        <begin position="354"/>
        <end position="374"/>
    </location>
</feature>
<keyword evidence="3" id="KW-0732">Signal</keyword>
<sequence length="374" mass="37012">MSATLVAVVLSLFSAVAYAAAAVAQERLASRSSGAGLLRMVRRGAWWGSVLLNGGGALLHVVALKYGPLTVVQPLGALTLVAAVPLGARIAGRRVSRAEWRGTAFTLAGLAAILVVASGPAPKAVLDGSQSVAVAAATVAVIAFLARPGAKPGLRHATASGFASGVASALTQTVTVALTDGSLPLYQVLGIGLLVAAFATAGLLLSQTAYQDGLGAPLAMVTLSNPVAAAVVGLTLLGERLQGGPAGILLALAGAGLAGWGVVLLSRATPQPAPVVVPEDDAVALVPESYGYDDDGARAGDRADVPDVPDAPGVPGAPGDIVVPDHIVLPEPAGVPHAEEHPVAAVLALHPDSASQEPALLPRPTTGPGQLTAL</sequence>
<protein>
    <submittedName>
        <fullName evidence="4">DMT family transporter</fullName>
    </submittedName>
</protein>
<dbReference type="PANTHER" id="PTHR40761">
    <property type="entry name" value="CONSERVED INTEGRAL MEMBRANE ALANINE VALINE AND LEUCINE RICH PROTEIN-RELATED"/>
    <property type="match status" value="1"/>
</dbReference>
<feature type="transmembrane region" description="Helical" evidence="2">
    <location>
        <begin position="244"/>
        <end position="265"/>
    </location>
</feature>
<feature type="transmembrane region" description="Helical" evidence="2">
    <location>
        <begin position="103"/>
        <end position="122"/>
    </location>
</feature>
<dbReference type="AlphaFoldDB" id="A0A7H0I8K6"/>
<evidence type="ECO:0000313" key="4">
    <source>
        <dbReference type="EMBL" id="QNP69122.1"/>
    </source>
</evidence>
<feature type="compositionally biased region" description="Low complexity" evidence="1">
    <location>
        <begin position="306"/>
        <end position="317"/>
    </location>
</feature>
<dbReference type="RefSeq" id="WP_187746161.1">
    <property type="nucleotide sequence ID" value="NZ_CP060828.1"/>
</dbReference>
<organism evidence="4 5">
    <name type="scientific">Streptomyces roseirectus</name>
    <dbReference type="NCBI Taxonomy" id="2768066"/>
    <lineage>
        <taxon>Bacteria</taxon>
        <taxon>Bacillati</taxon>
        <taxon>Actinomycetota</taxon>
        <taxon>Actinomycetes</taxon>
        <taxon>Kitasatosporales</taxon>
        <taxon>Streptomycetaceae</taxon>
        <taxon>Streptomyces</taxon>
    </lineage>
</organism>
<name>A0A7H0I8K6_9ACTN</name>
<feature type="compositionally biased region" description="Basic and acidic residues" evidence="1">
    <location>
        <begin position="295"/>
        <end position="305"/>
    </location>
</feature>
<evidence type="ECO:0000313" key="5">
    <source>
        <dbReference type="Proteomes" id="UP000516052"/>
    </source>
</evidence>
<feature type="transmembrane region" description="Helical" evidence="2">
    <location>
        <begin position="128"/>
        <end position="146"/>
    </location>
</feature>
<feature type="transmembrane region" description="Helical" evidence="2">
    <location>
        <begin position="158"/>
        <end position="179"/>
    </location>
</feature>
<proteinExistence type="predicted"/>
<dbReference type="EMBL" id="CP060828">
    <property type="protein sequence ID" value="QNP69122.1"/>
    <property type="molecule type" value="Genomic_DNA"/>
</dbReference>
<keyword evidence="2" id="KW-0472">Membrane</keyword>
<feature type="region of interest" description="Disordered" evidence="1">
    <location>
        <begin position="295"/>
        <end position="317"/>
    </location>
</feature>
<dbReference type="Proteomes" id="UP000516052">
    <property type="component" value="Chromosome"/>
</dbReference>
<accession>A0A7H0I8K6</accession>
<keyword evidence="2" id="KW-0812">Transmembrane</keyword>
<keyword evidence="2" id="KW-1133">Transmembrane helix</keyword>
<evidence type="ECO:0000256" key="2">
    <source>
        <dbReference type="SAM" id="Phobius"/>
    </source>
</evidence>
<feature type="chain" id="PRO_5028996340" evidence="3">
    <location>
        <begin position="20"/>
        <end position="374"/>
    </location>
</feature>
<dbReference type="SUPFAM" id="SSF103481">
    <property type="entry name" value="Multidrug resistance efflux transporter EmrE"/>
    <property type="match status" value="1"/>
</dbReference>
<dbReference type="NCBIfam" id="NF038012">
    <property type="entry name" value="DMT_1"/>
    <property type="match status" value="1"/>
</dbReference>
<dbReference type="InterPro" id="IPR037185">
    <property type="entry name" value="EmrE-like"/>
</dbReference>
<feature type="transmembrane region" description="Helical" evidence="2">
    <location>
        <begin position="45"/>
        <end position="64"/>
    </location>
</feature>
<dbReference type="PANTHER" id="PTHR40761:SF1">
    <property type="entry name" value="CONSERVED INTEGRAL MEMBRANE ALANINE VALINE AND LEUCINE RICH PROTEIN-RELATED"/>
    <property type="match status" value="1"/>
</dbReference>
<keyword evidence="5" id="KW-1185">Reference proteome</keyword>
<dbReference type="KEGG" id="sroi:IAG44_06480"/>
<evidence type="ECO:0000256" key="3">
    <source>
        <dbReference type="SAM" id="SignalP"/>
    </source>
</evidence>